<dbReference type="GeneID" id="63778279"/>
<evidence type="ECO:0008006" key="3">
    <source>
        <dbReference type="Google" id="ProtNLM"/>
    </source>
</evidence>
<comment type="caution">
    <text evidence="1">The sequence shown here is derived from an EMBL/GenBank/DDBJ whole genome shotgun (WGS) entry which is preliminary data.</text>
</comment>
<keyword evidence="2" id="KW-1185">Reference proteome</keyword>
<dbReference type="STRING" id="1141098.A0A1Y2DXM2"/>
<dbReference type="OrthoDB" id="5345494at2759"/>
<sequence length="466" mass="51524">MASGDIQEHTRDLSESSELNLLDLLSNTLVLQQTVPYLPPSALLSIAATSKQFRKLFLKTPGVFRHLDLTCVKTAQFNIAPIDNGGETWRNVQLDENLTEDDFYSGPLRGIAHNLQRGGILKDVHTLVLDGLSVTAELVHDILVDPSYNVRILSIREAKNLNERKLMQSLSYACRRTRPDGSPKLRGLYVFGKRDMPASALASTRTPSAASTPSVRSSEIGINWNRKSSNTLYAGLCTEQDDWYEKRGRIISSPIAHGWAKILLECRDAICFDAVLCTGPRHANSAAYGRVPVSPVPGVTNPQLWNVATFAMSGCATCGSAPEGFTVYGDSATEELPLLAPVPLHSSNVKAASIPNSASSGAADAEKPRFVPRCWDCIRDRYCFSCEQWWCEACYQVPSSSELNSHTRKITRSCWECENNCLDCIAHTQRRCKSCGGGYCIIHYDGSTMTLCDWCSTRGRRIRELY</sequence>
<evidence type="ECO:0000313" key="2">
    <source>
        <dbReference type="Proteomes" id="UP000193689"/>
    </source>
</evidence>
<proteinExistence type="predicted"/>
<dbReference type="EMBL" id="MCFJ01000007">
    <property type="protein sequence ID" value="ORY63864.1"/>
    <property type="molecule type" value="Genomic_DNA"/>
</dbReference>
<dbReference type="Proteomes" id="UP000193689">
    <property type="component" value="Unassembled WGS sequence"/>
</dbReference>
<dbReference type="InParanoid" id="A0A1Y2DXM2"/>
<name>A0A1Y2DXM2_9PEZI</name>
<protein>
    <recommendedName>
        <fullName evidence="3">F-box domain-containing protein</fullName>
    </recommendedName>
</protein>
<evidence type="ECO:0000313" key="1">
    <source>
        <dbReference type="EMBL" id="ORY63864.1"/>
    </source>
</evidence>
<gene>
    <name evidence="1" type="ORF">BCR38DRAFT_457708</name>
</gene>
<reference evidence="1 2" key="1">
    <citation type="submission" date="2016-07" db="EMBL/GenBank/DDBJ databases">
        <title>Pervasive Adenine N6-methylation of Active Genes in Fungi.</title>
        <authorList>
            <consortium name="DOE Joint Genome Institute"/>
            <person name="Mondo S.J."/>
            <person name="Dannebaum R.O."/>
            <person name="Kuo R.C."/>
            <person name="Labutti K."/>
            <person name="Haridas S."/>
            <person name="Kuo A."/>
            <person name="Salamov A."/>
            <person name="Ahrendt S.R."/>
            <person name="Lipzen A."/>
            <person name="Sullivan W."/>
            <person name="Andreopoulos W.B."/>
            <person name="Clum A."/>
            <person name="Lindquist E."/>
            <person name="Daum C."/>
            <person name="Ramamoorthy G.K."/>
            <person name="Gryganskyi A."/>
            <person name="Culley D."/>
            <person name="Magnuson J.K."/>
            <person name="James T.Y."/>
            <person name="O'Malley M.A."/>
            <person name="Stajich J.E."/>
            <person name="Spatafora J.W."/>
            <person name="Visel A."/>
            <person name="Grigoriev I.V."/>
        </authorList>
    </citation>
    <scope>NUCLEOTIDE SEQUENCE [LARGE SCALE GENOMIC DNA]</scope>
    <source>
        <strain evidence="1 2">CBS 129021</strain>
    </source>
</reference>
<organism evidence="1 2">
    <name type="scientific">Pseudomassariella vexata</name>
    <dbReference type="NCBI Taxonomy" id="1141098"/>
    <lineage>
        <taxon>Eukaryota</taxon>
        <taxon>Fungi</taxon>
        <taxon>Dikarya</taxon>
        <taxon>Ascomycota</taxon>
        <taxon>Pezizomycotina</taxon>
        <taxon>Sordariomycetes</taxon>
        <taxon>Xylariomycetidae</taxon>
        <taxon>Amphisphaeriales</taxon>
        <taxon>Pseudomassariaceae</taxon>
        <taxon>Pseudomassariella</taxon>
    </lineage>
</organism>
<accession>A0A1Y2DXM2</accession>
<dbReference type="AlphaFoldDB" id="A0A1Y2DXM2"/>
<dbReference type="RefSeq" id="XP_040715278.1">
    <property type="nucleotide sequence ID" value="XM_040862067.1"/>
</dbReference>